<keyword evidence="2" id="KW-1185">Reference proteome</keyword>
<evidence type="ECO:0000313" key="2">
    <source>
        <dbReference type="Proteomes" id="UP001139981"/>
    </source>
</evidence>
<organism evidence="1 2">
    <name type="scientific">Coemansia aciculifera</name>
    <dbReference type="NCBI Taxonomy" id="417176"/>
    <lineage>
        <taxon>Eukaryota</taxon>
        <taxon>Fungi</taxon>
        <taxon>Fungi incertae sedis</taxon>
        <taxon>Zoopagomycota</taxon>
        <taxon>Kickxellomycotina</taxon>
        <taxon>Kickxellomycetes</taxon>
        <taxon>Kickxellales</taxon>
        <taxon>Kickxellaceae</taxon>
        <taxon>Coemansia</taxon>
    </lineage>
</organism>
<dbReference type="EMBL" id="JANBVB010000532">
    <property type="protein sequence ID" value="KAJ2893514.1"/>
    <property type="molecule type" value="Genomic_DNA"/>
</dbReference>
<comment type="caution">
    <text evidence="1">The sequence shown here is derived from an EMBL/GenBank/DDBJ whole genome shotgun (WGS) entry which is preliminary data.</text>
</comment>
<gene>
    <name evidence="1" type="ORF">IWW38_002841</name>
</gene>
<evidence type="ECO:0000313" key="1">
    <source>
        <dbReference type="EMBL" id="KAJ2893514.1"/>
    </source>
</evidence>
<accession>A0ACC1M2T6</accession>
<proteinExistence type="predicted"/>
<name>A0ACC1M2T6_9FUNG</name>
<dbReference type="Proteomes" id="UP001139981">
    <property type="component" value="Unassembled WGS sequence"/>
</dbReference>
<protein>
    <submittedName>
        <fullName evidence="1">Uncharacterized protein</fullName>
    </submittedName>
</protein>
<reference evidence="1" key="1">
    <citation type="submission" date="2022-07" db="EMBL/GenBank/DDBJ databases">
        <title>Phylogenomic reconstructions and comparative analyses of Kickxellomycotina fungi.</title>
        <authorList>
            <person name="Reynolds N.K."/>
            <person name="Stajich J.E."/>
            <person name="Barry K."/>
            <person name="Grigoriev I.V."/>
            <person name="Crous P."/>
            <person name="Smith M.E."/>
        </authorList>
    </citation>
    <scope>NUCLEOTIDE SEQUENCE</scope>
    <source>
        <strain evidence="1">CBS 190363</strain>
    </source>
</reference>
<sequence length="365" mass="40274">MRYNDGFGRNSGENIDSGSYREFDANGVPIQAPPNQQASDIGGVPLEPQFYENSRQAYQEPGFALPQQGNYQQSQQTMVGGGHGPNEAYSYQPQYAGQQGPEQPLKSGQFGDYNGYQPNGRADELGPEYNNNMYYGNEDGDRGLTEIKQTITNVYTNDNGHGGRAYDKVRIGATAALVGVAAVGAKKFYDHRKEKQSMQREEYANEYSTNDQGYGQGYDQGYDQPPKFDQQPGDYNGYPQNEGHAQSAQGNGPRSSYDYKYDSGYGENGEERGGLSELKQKATHFYKDREDEYGNPEYNTGKILATGALAVAAVAGVAFGVNKLLDKERARDNEERDRQIGGNGNSAYEQYDEYPNDSGAYPSSH</sequence>